<dbReference type="AlphaFoldDB" id="A0AAD4NTB2"/>
<dbReference type="Proteomes" id="UP001199106">
    <property type="component" value="Unassembled WGS sequence"/>
</dbReference>
<keyword evidence="3" id="KW-1185">Reference proteome</keyword>
<accession>A0AAD4NTB2</accession>
<evidence type="ECO:0000313" key="2">
    <source>
        <dbReference type="EMBL" id="KAG9195036.1"/>
    </source>
</evidence>
<evidence type="ECO:0000256" key="1">
    <source>
        <dbReference type="SAM" id="SignalP"/>
    </source>
</evidence>
<reference evidence="2" key="1">
    <citation type="submission" date="2021-07" db="EMBL/GenBank/DDBJ databases">
        <title>Genome Resource of American Ginseng Black Spot Pathogen Alternaria panax.</title>
        <authorList>
            <person name="Qiu C."/>
            <person name="Wang W."/>
            <person name="Liu Z."/>
        </authorList>
    </citation>
    <scope>NUCLEOTIDE SEQUENCE</scope>
    <source>
        <strain evidence="2">BNCC115425</strain>
    </source>
</reference>
<comment type="caution">
    <text evidence="2">The sequence shown here is derived from an EMBL/GenBank/DDBJ whole genome shotgun (WGS) entry which is preliminary data.</text>
</comment>
<organism evidence="2 3">
    <name type="scientific">Alternaria panax</name>
    <dbReference type="NCBI Taxonomy" id="48097"/>
    <lineage>
        <taxon>Eukaryota</taxon>
        <taxon>Fungi</taxon>
        <taxon>Dikarya</taxon>
        <taxon>Ascomycota</taxon>
        <taxon>Pezizomycotina</taxon>
        <taxon>Dothideomycetes</taxon>
        <taxon>Pleosporomycetidae</taxon>
        <taxon>Pleosporales</taxon>
        <taxon>Pleosporineae</taxon>
        <taxon>Pleosporaceae</taxon>
        <taxon>Alternaria</taxon>
        <taxon>Alternaria sect. Panax</taxon>
    </lineage>
</organism>
<dbReference type="EMBL" id="JAANER010000001">
    <property type="protein sequence ID" value="KAG9195036.1"/>
    <property type="molecule type" value="Genomic_DNA"/>
</dbReference>
<protein>
    <submittedName>
        <fullName evidence="2">Uncharacterized protein</fullName>
    </submittedName>
</protein>
<feature type="signal peptide" evidence="1">
    <location>
        <begin position="1"/>
        <end position="17"/>
    </location>
</feature>
<proteinExistence type="predicted"/>
<name>A0AAD4NTB2_9PLEO</name>
<gene>
    <name evidence="2" type="ORF">G6011_00156</name>
</gene>
<sequence length="99" mass="10717">MKLSILVLTAAATVAFATTPDKTSALCDACKKEWMPCAEECKRNGGRPITCSMKCQRDICWIKPEGFEVPCYPSCFLQACVDVEPPPGPAPTYPSNASE</sequence>
<keyword evidence="1" id="KW-0732">Signal</keyword>
<evidence type="ECO:0000313" key="3">
    <source>
        <dbReference type="Proteomes" id="UP001199106"/>
    </source>
</evidence>
<feature type="chain" id="PRO_5041943733" evidence="1">
    <location>
        <begin position="18"/>
        <end position="99"/>
    </location>
</feature>